<evidence type="ECO:0000256" key="1">
    <source>
        <dbReference type="SAM" id="MobiDB-lite"/>
    </source>
</evidence>
<gene>
    <name evidence="3" type="ORF">DMP06_10635</name>
</gene>
<feature type="compositionally biased region" description="Basic and acidic residues" evidence="1">
    <location>
        <begin position="182"/>
        <end position="194"/>
    </location>
</feature>
<feature type="domain" description="DUF3825" evidence="2">
    <location>
        <begin position="272"/>
        <end position="554"/>
    </location>
</feature>
<evidence type="ECO:0000313" key="3">
    <source>
        <dbReference type="EMBL" id="RNL37582.1"/>
    </source>
</evidence>
<dbReference type="Pfam" id="PF12873">
    <property type="entry name" value="DUF3825"/>
    <property type="match status" value="1"/>
</dbReference>
<dbReference type="OrthoDB" id="3170948at2"/>
<protein>
    <recommendedName>
        <fullName evidence="2">DUF3825 domain-containing protein</fullName>
    </recommendedName>
</protein>
<dbReference type="AlphaFoldDB" id="A0A3N0ARW9"/>
<evidence type="ECO:0000313" key="4">
    <source>
        <dbReference type="Proteomes" id="UP000269591"/>
    </source>
</evidence>
<comment type="caution">
    <text evidence="3">The sequence shown here is derived from an EMBL/GenBank/DDBJ whole genome shotgun (WGS) entry which is preliminary data.</text>
</comment>
<feature type="region of interest" description="Disordered" evidence="1">
    <location>
        <begin position="105"/>
        <end position="248"/>
    </location>
</feature>
<evidence type="ECO:0000259" key="2">
    <source>
        <dbReference type="Pfam" id="PF12873"/>
    </source>
</evidence>
<keyword evidence="4" id="KW-1185">Reference proteome</keyword>
<feature type="compositionally biased region" description="Low complexity" evidence="1">
    <location>
        <begin position="216"/>
        <end position="225"/>
    </location>
</feature>
<reference evidence="4" key="1">
    <citation type="submission" date="2018-05" db="EMBL/GenBank/DDBJ databases">
        <title>Genome Sequencing of selected type strains of the family Eggerthellaceae.</title>
        <authorList>
            <person name="Danylec N."/>
            <person name="Stoll D.A."/>
            <person name="Doetsch A."/>
            <person name="Huch M."/>
        </authorList>
    </citation>
    <scope>NUCLEOTIDE SEQUENCE [LARGE SCALE GENOMIC DNA]</scope>
    <source>
        <strain evidence="4">DSM 24851</strain>
    </source>
</reference>
<proteinExistence type="predicted"/>
<sequence>MRSRDDGFVSYREGGRMAARKKQAPHMTEDDKRFIYQVLKRNFEFDEEYPLANLGWCFLREDIDKADYGFIKLTPMLEEMSDFVSTSAKEVGGVSQSMFSLRENNAYEQKQDKKSGSKKKNESNLRQSPASDAESAKAPSKKKGACRSKGADKIEDKSVGKAEGEFRGESADKNADAPEPTHAGKTEDVQEKGKQVAQKSTNAAPVAKADEKAATAKRASSQPAAKPKEEESAKASKPLTRSSRLPRGRVAPGKALERFADLKSWPEFLSTLASLALEEPWDFCEVPGIQAVGGSSKRYDILHNYIRYTFYRLTLEDKVAYSDDESFAAFNTGLVDKHYEDIYACFEPSPAESRQPWTFAGFCTAGTGRFGKRLVREMNPLPQPASYLQRKEDLLFDLEREVVCDIRHIVVDNVHRLPLIFLRDEMASSAECRGILAGIEDLTPRGRDARFERLRKAIADDPRLFTRLSNSINAAIDQARRQVRWNYKTAVPAYYPRTNSMNLLLPLNLTEDTTPDVALVVELQKSGNYQGQTIVTMAQAYRDARLLCRPYIDWLSPASIIDAAGEDDDEEE</sequence>
<organism evidence="3 4">
    <name type="scientific">Slackia equolifaciens</name>
    <dbReference type="NCBI Taxonomy" id="498718"/>
    <lineage>
        <taxon>Bacteria</taxon>
        <taxon>Bacillati</taxon>
        <taxon>Actinomycetota</taxon>
        <taxon>Coriobacteriia</taxon>
        <taxon>Eggerthellales</taxon>
        <taxon>Eggerthellaceae</taxon>
        <taxon>Slackia</taxon>
    </lineage>
</organism>
<dbReference type="Proteomes" id="UP000269591">
    <property type="component" value="Unassembled WGS sequence"/>
</dbReference>
<feature type="compositionally biased region" description="Basic and acidic residues" evidence="1">
    <location>
        <begin position="109"/>
        <end position="123"/>
    </location>
</feature>
<accession>A0A3N0ARW9</accession>
<dbReference type="InterPro" id="IPR024437">
    <property type="entry name" value="DUF3825"/>
</dbReference>
<feature type="compositionally biased region" description="Basic and acidic residues" evidence="1">
    <location>
        <begin position="149"/>
        <end position="176"/>
    </location>
</feature>
<dbReference type="EMBL" id="QIBX01000025">
    <property type="protein sequence ID" value="RNL37582.1"/>
    <property type="molecule type" value="Genomic_DNA"/>
</dbReference>
<name>A0A3N0ARW9_9ACTN</name>